<dbReference type="InterPro" id="IPR051791">
    <property type="entry name" value="Pra-immunoreactive"/>
</dbReference>
<organism evidence="9 10">
    <name type="scientific">Actinomadura fulvescens</name>
    <dbReference type="NCBI Taxonomy" id="46160"/>
    <lineage>
        <taxon>Bacteria</taxon>
        <taxon>Bacillati</taxon>
        <taxon>Actinomycetota</taxon>
        <taxon>Actinomycetes</taxon>
        <taxon>Streptosporangiales</taxon>
        <taxon>Thermomonosporaceae</taxon>
        <taxon>Actinomadura</taxon>
    </lineage>
</organism>
<feature type="region of interest" description="Disordered" evidence="6">
    <location>
        <begin position="1"/>
        <end position="50"/>
    </location>
</feature>
<evidence type="ECO:0000256" key="5">
    <source>
        <dbReference type="ARBA" id="ARBA00023136"/>
    </source>
</evidence>
<keyword evidence="2" id="KW-1003">Cell membrane</keyword>
<reference evidence="10" key="1">
    <citation type="journal article" date="2019" name="Int. J. Syst. Evol. Microbiol.">
        <title>The Global Catalogue of Microorganisms (GCM) 10K type strain sequencing project: providing services to taxonomists for standard genome sequencing and annotation.</title>
        <authorList>
            <consortium name="The Broad Institute Genomics Platform"/>
            <consortium name="The Broad Institute Genome Sequencing Center for Infectious Disease"/>
            <person name="Wu L."/>
            <person name="Ma J."/>
        </authorList>
    </citation>
    <scope>NUCLEOTIDE SEQUENCE [LARGE SCALE GENOMIC DNA]</scope>
    <source>
        <strain evidence="10">JCM 6833</strain>
    </source>
</reference>
<gene>
    <name evidence="9" type="ORF">GCM10010411_46730</name>
</gene>
<evidence type="ECO:0000256" key="3">
    <source>
        <dbReference type="ARBA" id="ARBA00022692"/>
    </source>
</evidence>
<dbReference type="PANTHER" id="PTHR36115:SF6">
    <property type="entry name" value="PROLINE-RICH ANTIGEN HOMOLOG"/>
    <property type="match status" value="1"/>
</dbReference>
<feature type="transmembrane region" description="Helical" evidence="7">
    <location>
        <begin position="201"/>
        <end position="218"/>
    </location>
</feature>
<accession>A0ABP6CAC6</accession>
<evidence type="ECO:0000259" key="8">
    <source>
        <dbReference type="Pfam" id="PF06271"/>
    </source>
</evidence>
<protein>
    <recommendedName>
        <fullName evidence="8">RDD domain-containing protein</fullName>
    </recommendedName>
</protein>
<feature type="transmembrane region" description="Helical" evidence="7">
    <location>
        <begin position="112"/>
        <end position="133"/>
    </location>
</feature>
<evidence type="ECO:0000313" key="9">
    <source>
        <dbReference type="EMBL" id="GAA2607143.1"/>
    </source>
</evidence>
<sequence>MSESPHRGRPPYPQASGPGQHWQGGQVPPQQYWQGGQPPPQQQWQPAGVSQPYYDDTAEAAELPLAPILRRAGARLIDYVLVAVFGFALVLPVALGVIGLDTAGDKANTEGGIWNWPIIFTLFTVLSVLPFIYEAVQLAMWGRTLGKRVLGLGVVQVRPAGEALTTYQAVWRAAINNVAYQIGVFVFLALAVMIWDYLAYGMLLVWAGALMAYLWAIWDQPLHQSLHDRMAGTLVIDERGQYAEYDETAEYEA</sequence>
<evidence type="ECO:0000256" key="2">
    <source>
        <dbReference type="ARBA" id="ARBA00022475"/>
    </source>
</evidence>
<evidence type="ECO:0000313" key="10">
    <source>
        <dbReference type="Proteomes" id="UP001501509"/>
    </source>
</evidence>
<keyword evidence="4 7" id="KW-1133">Transmembrane helix</keyword>
<evidence type="ECO:0000256" key="6">
    <source>
        <dbReference type="SAM" id="MobiDB-lite"/>
    </source>
</evidence>
<dbReference type="InterPro" id="IPR010432">
    <property type="entry name" value="RDD"/>
</dbReference>
<dbReference type="Pfam" id="PF06271">
    <property type="entry name" value="RDD"/>
    <property type="match status" value="1"/>
</dbReference>
<dbReference type="EMBL" id="BAAATD010000006">
    <property type="protein sequence ID" value="GAA2607143.1"/>
    <property type="molecule type" value="Genomic_DNA"/>
</dbReference>
<feature type="domain" description="RDD" evidence="8">
    <location>
        <begin position="66"/>
        <end position="232"/>
    </location>
</feature>
<evidence type="ECO:0000256" key="7">
    <source>
        <dbReference type="SAM" id="Phobius"/>
    </source>
</evidence>
<feature type="transmembrane region" description="Helical" evidence="7">
    <location>
        <begin position="79"/>
        <end position="100"/>
    </location>
</feature>
<name>A0ABP6CAC6_9ACTN</name>
<feature type="compositionally biased region" description="Low complexity" evidence="6">
    <location>
        <begin position="23"/>
        <end position="46"/>
    </location>
</feature>
<evidence type="ECO:0000256" key="4">
    <source>
        <dbReference type="ARBA" id="ARBA00022989"/>
    </source>
</evidence>
<feature type="transmembrane region" description="Helical" evidence="7">
    <location>
        <begin position="178"/>
        <end position="195"/>
    </location>
</feature>
<keyword evidence="10" id="KW-1185">Reference proteome</keyword>
<dbReference type="Proteomes" id="UP001501509">
    <property type="component" value="Unassembled WGS sequence"/>
</dbReference>
<proteinExistence type="predicted"/>
<comment type="subcellular location">
    <subcellularLocation>
        <location evidence="1">Cell membrane</location>
        <topology evidence="1">Multi-pass membrane protein</topology>
    </subcellularLocation>
</comment>
<comment type="caution">
    <text evidence="9">The sequence shown here is derived from an EMBL/GenBank/DDBJ whole genome shotgun (WGS) entry which is preliminary data.</text>
</comment>
<dbReference type="PANTHER" id="PTHR36115">
    <property type="entry name" value="PROLINE-RICH ANTIGEN HOMOLOG-RELATED"/>
    <property type="match status" value="1"/>
</dbReference>
<evidence type="ECO:0000256" key="1">
    <source>
        <dbReference type="ARBA" id="ARBA00004651"/>
    </source>
</evidence>
<keyword evidence="3 7" id="KW-0812">Transmembrane</keyword>
<keyword evidence="5 7" id="KW-0472">Membrane</keyword>